<accession>A0ABU8VQF1</accession>
<dbReference type="InterPro" id="IPR013321">
    <property type="entry name" value="Arc_rbn_hlx_hlx"/>
</dbReference>
<keyword evidence="3" id="KW-1185">Reference proteome</keyword>
<organism evidence="2 3">
    <name type="scientific">Variovorax ureilyticus</name>
    <dbReference type="NCBI Taxonomy" id="1836198"/>
    <lineage>
        <taxon>Bacteria</taxon>
        <taxon>Pseudomonadati</taxon>
        <taxon>Pseudomonadota</taxon>
        <taxon>Betaproteobacteria</taxon>
        <taxon>Burkholderiales</taxon>
        <taxon>Comamonadaceae</taxon>
        <taxon>Variovorax</taxon>
    </lineage>
</organism>
<gene>
    <name evidence="2" type="ORF">WKW77_29600</name>
</gene>
<name>A0ABU8VQF1_9BURK</name>
<evidence type="ECO:0000256" key="1">
    <source>
        <dbReference type="SAM" id="MobiDB-lite"/>
    </source>
</evidence>
<dbReference type="RefSeq" id="WP_340360467.1">
    <property type="nucleotide sequence ID" value="NZ_JBBKZU010000018.1"/>
</dbReference>
<evidence type="ECO:0000313" key="3">
    <source>
        <dbReference type="Proteomes" id="UP001365846"/>
    </source>
</evidence>
<proteinExistence type="predicted"/>
<feature type="region of interest" description="Disordered" evidence="1">
    <location>
        <begin position="142"/>
        <end position="167"/>
    </location>
</feature>
<comment type="caution">
    <text evidence="2">The sequence shown here is derived from an EMBL/GenBank/DDBJ whole genome shotgun (WGS) entry which is preliminary data.</text>
</comment>
<sequence>MDSIHLRIRIDRAIAEQAMKMAQARGMELPDVIRMMVTKAVQIGDFSIEQERSQQQEAAKAARPYYAYDERQWNSMKSVLDAELALALLNQYIASHSLQIEAMTDRGAPNIPVVEKLTQERDEARKTLATLDPTDTKAVQAILERLGPPAEPPEPTEPNGKDEGSSQ</sequence>
<evidence type="ECO:0000313" key="2">
    <source>
        <dbReference type="EMBL" id="MEJ8815255.1"/>
    </source>
</evidence>
<dbReference type="EMBL" id="JBBKZU010000018">
    <property type="protein sequence ID" value="MEJ8815255.1"/>
    <property type="molecule type" value="Genomic_DNA"/>
</dbReference>
<dbReference type="Gene3D" id="1.10.1220.10">
    <property type="entry name" value="Met repressor-like"/>
    <property type="match status" value="1"/>
</dbReference>
<protein>
    <submittedName>
        <fullName evidence="2">Uncharacterized protein</fullName>
    </submittedName>
</protein>
<reference evidence="2 3" key="1">
    <citation type="submission" date="2024-03" db="EMBL/GenBank/DDBJ databases">
        <title>Novel species of the genus Variovorax.</title>
        <authorList>
            <person name="Liu Q."/>
            <person name="Xin Y.-H."/>
        </authorList>
    </citation>
    <scope>NUCLEOTIDE SEQUENCE [LARGE SCALE GENOMIC DNA]</scope>
    <source>
        <strain evidence="2 3">KACC 18899</strain>
    </source>
</reference>
<dbReference type="Proteomes" id="UP001365846">
    <property type="component" value="Unassembled WGS sequence"/>
</dbReference>